<dbReference type="RefSeq" id="WP_066214692.1">
    <property type="nucleotide sequence ID" value="NZ_FNSN01000004.1"/>
</dbReference>
<sequence length="113" mass="12293">MSVSGQPLPNGVIPYVEHHEGERRLLTLQVTTQNVMASGRFWPVVSIDGRSYVVFWGFMTFEIPADRSCHVAVYIQADAMTQAASLLLPPGRDVTLVYATDFATGLGRLGPAA</sequence>
<dbReference type="EMBL" id="FNSN01000004">
    <property type="protein sequence ID" value="SEC87579.1"/>
    <property type="molecule type" value="Genomic_DNA"/>
</dbReference>
<dbReference type="AlphaFoldDB" id="A0A1H4W2H5"/>
<dbReference type="OrthoDB" id="3480714at2"/>
<protein>
    <submittedName>
        <fullName evidence="1">Uncharacterized protein</fullName>
    </submittedName>
</protein>
<keyword evidence="2" id="KW-1185">Reference proteome</keyword>
<evidence type="ECO:0000313" key="2">
    <source>
        <dbReference type="Proteomes" id="UP000182652"/>
    </source>
</evidence>
<accession>A0A1H4W2H5</accession>
<name>A0A1H4W2H5_9MICC</name>
<proteinExistence type="predicted"/>
<reference evidence="1 2" key="1">
    <citation type="submission" date="2016-10" db="EMBL/GenBank/DDBJ databases">
        <authorList>
            <person name="de Groot N.N."/>
        </authorList>
    </citation>
    <scope>NUCLEOTIDE SEQUENCE [LARGE SCALE GENOMIC DNA]</scope>
    <source>
        <strain evidence="1 2">DSM 10495</strain>
    </source>
</reference>
<dbReference type="Proteomes" id="UP000182652">
    <property type="component" value="Unassembled WGS sequence"/>
</dbReference>
<evidence type="ECO:0000313" key="1">
    <source>
        <dbReference type="EMBL" id="SEC87579.1"/>
    </source>
</evidence>
<organism evidence="1 2">
    <name type="scientific">Arthrobacter woluwensis</name>
    <dbReference type="NCBI Taxonomy" id="156980"/>
    <lineage>
        <taxon>Bacteria</taxon>
        <taxon>Bacillati</taxon>
        <taxon>Actinomycetota</taxon>
        <taxon>Actinomycetes</taxon>
        <taxon>Micrococcales</taxon>
        <taxon>Micrococcaceae</taxon>
        <taxon>Arthrobacter</taxon>
    </lineage>
</organism>
<gene>
    <name evidence="1" type="ORF">SAMN04489745_3397</name>
</gene>